<dbReference type="InterPro" id="IPR019734">
    <property type="entry name" value="TPR_rpt"/>
</dbReference>
<dbReference type="AlphaFoldDB" id="A0A7R8V5I0"/>
<keyword evidence="1" id="KW-0802">TPR repeat</keyword>
<dbReference type="InterPro" id="IPR011990">
    <property type="entry name" value="TPR-like_helical_dom_sf"/>
</dbReference>
<evidence type="ECO:0000313" key="3">
    <source>
        <dbReference type="Proteomes" id="UP000594454"/>
    </source>
</evidence>
<dbReference type="InterPro" id="IPR043195">
    <property type="entry name" value="TTC12"/>
</dbReference>
<dbReference type="GO" id="GO:0005813">
    <property type="term" value="C:centrosome"/>
    <property type="evidence" value="ECO:0007669"/>
    <property type="project" value="TreeGrafter"/>
</dbReference>
<feature type="repeat" description="TPR" evidence="1">
    <location>
        <begin position="107"/>
        <end position="140"/>
    </location>
</feature>
<protein>
    <recommendedName>
        <fullName evidence="4">Tetratricopeptide repeat protein 12</fullName>
    </recommendedName>
</protein>
<dbReference type="OrthoDB" id="2017782at2759"/>
<dbReference type="SUPFAM" id="SSF48452">
    <property type="entry name" value="TPR-like"/>
    <property type="match status" value="1"/>
</dbReference>
<evidence type="ECO:0000256" key="1">
    <source>
        <dbReference type="PROSITE-ProRule" id="PRU00339"/>
    </source>
</evidence>
<dbReference type="PROSITE" id="PS50005">
    <property type="entry name" value="TPR"/>
    <property type="match status" value="1"/>
</dbReference>
<dbReference type="InParanoid" id="A0A7R8V5I0"/>
<accession>A0A7R8V5I0</accession>
<reference evidence="2 3" key="1">
    <citation type="submission" date="2020-11" db="EMBL/GenBank/DDBJ databases">
        <authorList>
            <person name="Wallbank WR R."/>
            <person name="Pardo Diaz C."/>
            <person name="Kozak K."/>
            <person name="Martin S."/>
            <person name="Jiggins C."/>
            <person name="Moest M."/>
            <person name="Warren A I."/>
            <person name="Generalovic N T."/>
            <person name="Byers J.R.P. K."/>
            <person name="Montejo-Kovacevich G."/>
            <person name="Yen C E."/>
        </authorList>
    </citation>
    <scope>NUCLEOTIDE SEQUENCE [LARGE SCALE GENOMIC DNA]</scope>
</reference>
<dbReference type="PANTHER" id="PTHR46540">
    <property type="entry name" value="TETRATRICOPEPTIDE REPEAT PROTEIN 12"/>
    <property type="match status" value="1"/>
</dbReference>
<proteinExistence type="predicted"/>
<keyword evidence="3" id="KW-1185">Reference proteome</keyword>
<name>A0A7R8V5I0_HERIL</name>
<dbReference type="Pfam" id="PF13414">
    <property type="entry name" value="TPR_11"/>
    <property type="match status" value="1"/>
</dbReference>
<dbReference type="SMART" id="SM00028">
    <property type="entry name" value="TPR"/>
    <property type="match status" value="2"/>
</dbReference>
<evidence type="ECO:0000313" key="2">
    <source>
        <dbReference type="EMBL" id="CAD7092505.1"/>
    </source>
</evidence>
<dbReference type="OMA" id="WLYQAHA"/>
<dbReference type="Gene3D" id="1.25.40.10">
    <property type="entry name" value="Tetratricopeptide repeat domain"/>
    <property type="match status" value="1"/>
</dbReference>
<evidence type="ECO:0008006" key="4">
    <source>
        <dbReference type="Google" id="ProtNLM"/>
    </source>
</evidence>
<dbReference type="GO" id="GO:0070286">
    <property type="term" value="P:axonemal dynein complex assembly"/>
    <property type="evidence" value="ECO:0007669"/>
    <property type="project" value="TreeGrafter"/>
</dbReference>
<organism evidence="2 3">
    <name type="scientific">Hermetia illucens</name>
    <name type="common">Black soldier fly</name>
    <dbReference type="NCBI Taxonomy" id="343691"/>
    <lineage>
        <taxon>Eukaryota</taxon>
        <taxon>Metazoa</taxon>
        <taxon>Ecdysozoa</taxon>
        <taxon>Arthropoda</taxon>
        <taxon>Hexapoda</taxon>
        <taxon>Insecta</taxon>
        <taxon>Pterygota</taxon>
        <taxon>Neoptera</taxon>
        <taxon>Endopterygota</taxon>
        <taxon>Diptera</taxon>
        <taxon>Brachycera</taxon>
        <taxon>Stratiomyomorpha</taxon>
        <taxon>Stratiomyidae</taxon>
        <taxon>Hermetiinae</taxon>
        <taxon>Hermetia</taxon>
    </lineage>
</organism>
<dbReference type="PANTHER" id="PTHR46540:SF1">
    <property type="entry name" value="TETRATRICOPEPTIDE REPEAT PROTEIN 12"/>
    <property type="match status" value="1"/>
</dbReference>
<dbReference type="Proteomes" id="UP000594454">
    <property type="component" value="Chromosome 6"/>
</dbReference>
<gene>
    <name evidence="2" type="ORF">HERILL_LOCUS14862</name>
</gene>
<dbReference type="GO" id="GO:0007288">
    <property type="term" value="P:sperm axoneme assembly"/>
    <property type="evidence" value="ECO:0007669"/>
    <property type="project" value="TreeGrafter"/>
</dbReference>
<sequence>MKKTSQFDEAEFRKFENKIDDVLKLLQDMSSEKDVTHTGPVIETSPLPDEDDFIVKVREDRTILNDVISENPVKKEPHTVDKFTFVQQLEQDAAMRAENRRNREIIADNFRRLGNKAFKEQRYEEAINLYTKAVDYIKDSPILYNNRALSYIKTRVYKRALIDCDFVINRLDEKNLRSWLYRAVAYFNLDDQVNFEKSIKMAKKHNANEIDYIDKFIDRIKDI</sequence>
<dbReference type="EMBL" id="LR899014">
    <property type="protein sequence ID" value="CAD7092505.1"/>
    <property type="molecule type" value="Genomic_DNA"/>
</dbReference>
<dbReference type="GO" id="GO:0005737">
    <property type="term" value="C:cytoplasm"/>
    <property type="evidence" value="ECO:0007669"/>
    <property type="project" value="TreeGrafter"/>
</dbReference>